<feature type="region of interest" description="Disordered" evidence="11">
    <location>
        <begin position="89"/>
        <end position="432"/>
    </location>
</feature>
<dbReference type="FunFam" id="3.30.505.10:FF:000016">
    <property type="entry name" value="B-cell linker protein isoform 2"/>
    <property type="match status" value="1"/>
</dbReference>
<dbReference type="GO" id="GO:0002376">
    <property type="term" value="P:immune system process"/>
    <property type="evidence" value="ECO:0007669"/>
    <property type="project" value="UniProtKB-ARBA"/>
</dbReference>
<sequence>MSSDSVPSKAEVMSWNAPRLADYMKKMDLGGCDKVIMKYNMNGPRFLNMSDNDLQKFPKIHAPFISKICQKINKKEEKKRFFHKKSTAHKYPEPAAVADDACWDSEEFSDDDYESPDAEDEGSEGEYESPTEEEANKGVEDSDNEYEPPPSEPPDELPRQICPAKPLDESDYIDNKQNRIVSVKAPNSQPPVPPDRPGPGPPFSAAIRPGPPGLPRREPSPRREQSPIAPFRLPNRPAPSPPAPQVDRSKKRSTLERELPCLPNPPDRESPLSEMKSVGICERFAPPRRPPAAEKPSEPLRLPKPPIPGPGVSRSTSSVSRHTVNTRQFAQDHRNNFQDDATSKPPLPTGGPFSSNTFPLSSRGLPPWPGPLGTPFHPDSLPPNIPSSASLPSRLQSAVKKNQADRCPRPSPQPQRPPIRDPEPENEQDMNPRWYVGQVTRGQAEGSLRRINQDGTFLVRDSSRRSSTQPYTLMVLHQCKVYNIQIRYNNEQGQFMLGTGFMGRENFLGVKDIIEHHMHMPLLLIDAKDRGSGQQRQCLLTHPAGY</sequence>
<feature type="compositionally biased region" description="Basic and acidic residues" evidence="11">
    <location>
        <begin position="215"/>
        <end position="225"/>
    </location>
</feature>
<dbReference type="AlphaFoldDB" id="A0AAD7WTP1"/>
<dbReference type="GO" id="GO:0005829">
    <property type="term" value="C:cytosol"/>
    <property type="evidence" value="ECO:0007669"/>
    <property type="project" value="UniProtKB-ARBA"/>
</dbReference>
<comment type="caution">
    <text evidence="13">The sequence shown here is derived from an EMBL/GenBank/DDBJ whole genome shotgun (WGS) entry which is preliminary data.</text>
</comment>
<evidence type="ECO:0000313" key="13">
    <source>
        <dbReference type="EMBL" id="KAJ8408867.1"/>
    </source>
</evidence>
<comment type="subcellular location">
    <subcellularLocation>
        <location evidence="1">Cytoplasm</location>
    </subcellularLocation>
</comment>
<dbReference type="EMBL" id="JAINUG010000033">
    <property type="protein sequence ID" value="KAJ8408867.1"/>
    <property type="molecule type" value="Genomic_DNA"/>
</dbReference>
<evidence type="ECO:0000256" key="2">
    <source>
        <dbReference type="ARBA" id="ARBA00022490"/>
    </source>
</evidence>
<evidence type="ECO:0000256" key="9">
    <source>
        <dbReference type="ARBA" id="ARBA00079396"/>
    </source>
</evidence>
<evidence type="ECO:0000256" key="11">
    <source>
        <dbReference type="SAM" id="MobiDB-lite"/>
    </source>
</evidence>
<feature type="compositionally biased region" description="Pro residues" evidence="11">
    <location>
        <begin position="188"/>
        <end position="202"/>
    </location>
</feature>
<dbReference type="FunFam" id="1.10.150.50:FF:000051">
    <property type="entry name" value="Lymphocyte cytosolic protein 2"/>
    <property type="match status" value="1"/>
</dbReference>
<dbReference type="SMART" id="SM00252">
    <property type="entry name" value="SH2"/>
    <property type="match status" value="1"/>
</dbReference>
<feature type="domain" description="SH2" evidence="12">
    <location>
        <begin position="434"/>
        <end position="544"/>
    </location>
</feature>
<evidence type="ECO:0000256" key="10">
    <source>
        <dbReference type="PROSITE-ProRule" id="PRU00191"/>
    </source>
</evidence>
<evidence type="ECO:0000256" key="4">
    <source>
        <dbReference type="ARBA" id="ARBA00022999"/>
    </source>
</evidence>
<gene>
    <name evidence="13" type="ORF">AAFF_G00246850</name>
</gene>
<dbReference type="Proteomes" id="UP001221898">
    <property type="component" value="Unassembled WGS sequence"/>
</dbReference>
<evidence type="ECO:0000256" key="3">
    <source>
        <dbReference type="ARBA" id="ARBA00022553"/>
    </source>
</evidence>
<dbReference type="InterPro" id="IPR013761">
    <property type="entry name" value="SAM/pointed_sf"/>
</dbReference>
<keyword evidence="3" id="KW-0597">Phosphoprotein</keyword>
<evidence type="ECO:0000256" key="1">
    <source>
        <dbReference type="ARBA" id="ARBA00004496"/>
    </source>
</evidence>
<evidence type="ECO:0000256" key="8">
    <source>
        <dbReference type="ARBA" id="ARBA00076939"/>
    </source>
</evidence>
<dbReference type="InterPro" id="IPR000980">
    <property type="entry name" value="SH2"/>
</dbReference>
<accession>A0AAD7WTP1</accession>
<keyword evidence="14" id="KW-1185">Reference proteome</keyword>
<evidence type="ECO:0000256" key="7">
    <source>
        <dbReference type="ARBA" id="ARBA00073181"/>
    </source>
</evidence>
<name>A0AAD7WTP1_9TELE</name>
<keyword evidence="2" id="KW-0963">Cytoplasm</keyword>
<dbReference type="PROSITE" id="PS50001">
    <property type="entry name" value="SH2"/>
    <property type="match status" value="1"/>
</dbReference>
<comment type="subunit">
    <text evidence="6">Interacts with SLA. Interacts with CBLB. Interacts with GRB2. Interacts with SHB. Interacts with PRAM1. Interacts (via SH2 domain) with CD6 (via tyrosine phosphorylated C-terminus). Interacts with FYB1 and the phosphorylated form of FYB2. Interacts with 14-3-3 adapter/YWHAZ; this phosphorylation leads to YWHAZ proteolytic degradation. Interacts with VAV1; this interaction plays a role in TCR-mediated cytokine production. Interacts with AGER; this interaction plays an important role in AGER-mediated pro-inflammatory responses and cytokine release.</text>
</comment>
<dbReference type="Gene3D" id="3.30.505.10">
    <property type="entry name" value="SH2 domain"/>
    <property type="match status" value="1"/>
</dbReference>
<evidence type="ECO:0000259" key="12">
    <source>
        <dbReference type="PROSITE" id="PS50001"/>
    </source>
</evidence>
<dbReference type="PANTHER" id="PTHR14098:SF1">
    <property type="entry name" value="LYMPHOCYTE CYTOSOLIC PROTEIN 2"/>
    <property type="match status" value="1"/>
</dbReference>
<dbReference type="GO" id="GO:0035556">
    <property type="term" value="P:intracellular signal transduction"/>
    <property type="evidence" value="ECO:0007669"/>
    <property type="project" value="TreeGrafter"/>
</dbReference>
<dbReference type="InterPro" id="IPR036860">
    <property type="entry name" value="SH2_dom_sf"/>
</dbReference>
<evidence type="ECO:0000256" key="6">
    <source>
        <dbReference type="ARBA" id="ARBA00064703"/>
    </source>
</evidence>
<comment type="function">
    <text evidence="5">Adapter protein primarily involved in signaling pathways within T-cells, as well as other immune cells such as platelets, mast cells, and natural killer (NK) cells. Plays a crucial role for transducing signal from the T-cell receptor (TCR) after antigen recognition leading to T-cell activation. Mechanistically, once phosphorylated by the kinase ZAP70, mediates interactions with the guanine-nucleotide exchange factor VAV1, the adapter protein NCK and the kinase ITK. In turn, stimulates the activation of PKC-theta/PRKCQ and NF-kappa-B transcriptional activity in response to CD3 and CD28 costimulation. Also plays an essential role in AGER-induced signaling pathways including p38 MAPK and ERK1/2 activation leading to cytokine release and pro-inflammatory responses.</text>
</comment>
<dbReference type="Gene3D" id="1.10.150.50">
    <property type="entry name" value="Transcription Factor, Ets-1"/>
    <property type="match status" value="1"/>
</dbReference>
<feature type="compositionally biased region" description="Low complexity" evidence="11">
    <location>
        <begin position="226"/>
        <end position="235"/>
    </location>
</feature>
<organism evidence="13 14">
    <name type="scientific">Aldrovandia affinis</name>
    <dbReference type="NCBI Taxonomy" id="143900"/>
    <lineage>
        <taxon>Eukaryota</taxon>
        <taxon>Metazoa</taxon>
        <taxon>Chordata</taxon>
        <taxon>Craniata</taxon>
        <taxon>Vertebrata</taxon>
        <taxon>Euteleostomi</taxon>
        <taxon>Actinopterygii</taxon>
        <taxon>Neopterygii</taxon>
        <taxon>Teleostei</taxon>
        <taxon>Notacanthiformes</taxon>
        <taxon>Halosauridae</taxon>
        <taxon>Aldrovandia</taxon>
    </lineage>
</organism>
<keyword evidence="4 10" id="KW-0727">SH2 domain</keyword>
<feature type="compositionally biased region" description="Polar residues" evidence="11">
    <location>
        <begin position="386"/>
        <end position="400"/>
    </location>
</feature>
<proteinExistence type="predicted"/>
<dbReference type="InterPro" id="IPR051751">
    <property type="entry name" value="Immunoreceptor_sig_adapters"/>
</dbReference>
<dbReference type="PANTHER" id="PTHR14098">
    <property type="entry name" value="SH2 DOMAIN CONTAINING PROTEIN"/>
    <property type="match status" value="1"/>
</dbReference>
<dbReference type="SUPFAM" id="SSF47769">
    <property type="entry name" value="SAM/Pointed domain"/>
    <property type="match status" value="1"/>
</dbReference>
<feature type="compositionally biased region" description="Acidic residues" evidence="11">
    <location>
        <begin position="101"/>
        <end position="133"/>
    </location>
</feature>
<protein>
    <recommendedName>
        <fullName evidence="7">Lymphocyte cytosolic protein 2</fullName>
    </recommendedName>
    <alternativeName>
        <fullName evidence="8">SH2 domain-containing leukocyte protein of 76 kDa</fullName>
    </alternativeName>
    <alternativeName>
        <fullName evidence="9">SLP-76 tyrosine phosphoprotein</fullName>
    </alternativeName>
</protein>
<dbReference type="Pfam" id="PF00017">
    <property type="entry name" value="SH2"/>
    <property type="match status" value="1"/>
</dbReference>
<evidence type="ECO:0000256" key="5">
    <source>
        <dbReference type="ARBA" id="ARBA00055328"/>
    </source>
</evidence>
<feature type="compositionally biased region" description="Low complexity" evidence="11">
    <location>
        <begin position="310"/>
        <end position="327"/>
    </location>
</feature>
<reference evidence="13" key="1">
    <citation type="journal article" date="2023" name="Science">
        <title>Genome structures resolve the early diversification of teleost fishes.</title>
        <authorList>
            <person name="Parey E."/>
            <person name="Louis A."/>
            <person name="Montfort J."/>
            <person name="Bouchez O."/>
            <person name="Roques C."/>
            <person name="Iampietro C."/>
            <person name="Lluch J."/>
            <person name="Castinel A."/>
            <person name="Donnadieu C."/>
            <person name="Desvignes T."/>
            <person name="Floi Bucao C."/>
            <person name="Jouanno E."/>
            <person name="Wen M."/>
            <person name="Mejri S."/>
            <person name="Dirks R."/>
            <person name="Jansen H."/>
            <person name="Henkel C."/>
            <person name="Chen W.J."/>
            <person name="Zahm M."/>
            <person name="Cabau C."/>
            <person name="Klopp C."/>
            <person name="Thompson A.W."/>
            <person name="Robinson-Rechavi M."/>
            <person name="Braasch I."/>
            <person name="Lecointre G."/>
            <person name="Bobe J."/>
            <person name="Postlethwait J.H."/>
            <person name="Berthelot C."/>
            <person name="Roest Crollius H."/>
            <person name="Guiguen Y."/>
        </authorList>
    </citation>
    <scope>NUCLEOTIDE SEQUENCE</scope>
    <source>
        <strain evidence="13">NC1722</strain>
    </source>
</reference>
<evidence type="ECO:0000313" key="14">
    <source>
        <dbReference type="Proteomes" id="UP001221898"/>
    </source>
</evidence>
<dbReference type="SUPFAM" id="SSF55550">
    <property type="entry name" value="SH2 domain"/>
    <property type="match status" value="1"/>
</dbReference>
<dbReference type="GO" id="GO:0007169">
    <property type="term" value="P:cell surface receptor protein tyrosine kinase signaling pathway"/>
    <property type="evidence" value="ECO:0007669"/>
    <property type="project" value="TreeGrafter"/>
</dbReference>